<evidence type="ECO:0000313" key="1">
    <source>
        <dbReference type="EMBL" id="SFE87532.1"/>
    </source>
</evidence>
<sequence>MEAQEQPEFTNMEKSAGLMNTVYSILRKEGYIREADALVAFYKVIEYRNRLEGQYQDQIEDWDKRMLNDYNKDVEKVLHYMSDRTREAERMGLPIVPNDERIANELQVGILRPSKN</sequence>
<proteinExistence type="predicted"/>
<gene>
    <name evidence="1" type="ORF">SAMN05216167_12114</name>
</gene>
<name>A0A1I2E3L4_9BACT</name>
<organism evidence="1 2">
    <name type="scientific">Spirosoma endophyticum</name>
    <dbReference type="NCBI Taxonomy" id="662367"/>
    <lineage>
        <taxon>Bacteria</taxon>
        <taxon>Pseudomonadati</taxon>
        <taxon>Bacteroidota</taxon>
        <taxon>Cytophagia</taxon>
        <taxon>Cytophagales</taxon>
        <taxon>Cytophagaceae</taxon>
        <taxon>Spirosoma</taxon>
    </lineage>
</organism>
<dbReference type="AlphaFoldDB" id="A0A1I2E3L4"/>
<dbReference type="STRING" id="662367.SAMN05216167_12114"/>
<protein>
    <submittedName>
        <fullName evidence="1">Uncharacterized protein</fullName>
    </submittedName>
</protein>
<dbReference type="RefSeq" id="WP_093833075.1">
    <property type="nucleotide sequence ID" value="NZ_FOLQ01000021.1"/>
</dbReference>
<keyword evidence="2" id="KW-1185">Reference proteome</keyword>
<reference evidence="1 2" key="1">
    <citation type="submission" date="2016-10" db="EMBL/GenBank/DDBJ databases">
        <authorList>
            <person name="de Groot N.N."/>
        </authorList>
    </citation>
    <scope>NUCLEOTIDE SEQUENCE [LARGE SCALE GENOMIC DNA]</scope>
    <source>
        <strain evidence="1 2">DSM 26130</strain>
    </source>
</reference>
<dbReference type="Proteomes" id="UP000198598">
    <property type="component" value="Unassembled WGS sequence"/>
</dbReference>
<accession>A0A1I2E3L4</accession>
<evidence type="ECO:0000313" key="2">
    <source>
        <dbReference type="Proteomes" id="UP000198598"/>
    </source>
</evidence>
<dbReference type="EMBL" id="FOLQ01000021">
    <property type="protein sequence ID" value="SFE87532.1"/>
    <property type="molecule type" value="Genomic_DNA"/>
</dbReference>